<evidence type="ECO:0000313" key="2">
    <source>
        <dbReference type="EMBL" id="MBC1935786.1"/>
    </source>
</evidence>
<feature type="domain" description="N-acetyltransferase" evidence="1">
    <location>
        <begin position="3"/>
        <end position="147"/>
    </location>
</feature>
<evidence type="ECO:0000259" key="1">
    <source>
        <dbReference type="PROSITE" id="PS51186"/>
    </source>
</evidence>
<dbReference type="InterPro" id="IPR050276">
    <property type="entry name" value="MshD_Acetyltransferase"/>
</dbReference>
<dbReference type="CDD" id="cd04301">
    <property type="entry name" value="NAT_SF"/>
    <property type="match status" value="1"/>
</dbReference>
<dbReference type="PANTHER" id="PTHR43617">
    <property type="entry name" value="L-AMINO ACID N-ACETYLTRANSFERASE"/>
    <property type="match status" value="1"/>
</dbReference>
<proteinExistence type="predicted"/>
<dbReference type="Proteomes" id="UP000535908">
    <property type="component" value="Unassembled WGS sequence"/>
</dbReference>
<dbReference type="PANTHER" id="PTHR43617:SF2">
    <property type="entry name" value="UPF0039 PROTEIN SLL0451"/>
    <property type="match status" value="1"/>
</dbReference>
<dbReference type="Gene3D" id="3.40.630.30">
    <property type="match status" value="1"/>
</dbReference>
<organism evidence="2 3">
    <name type="scientific">Listeria grandensis</name>
    <dbReference type="NCBI Taxonomy" id="1494963"/>
    <lineage>
        <taxon>Bacteria</taxon>
        <taxon>Bacillati</taxon>
        <taxon>Bacillota</taxon>
        <taxon>Bacilli</taxon>
        <taxon>Bacillales</taxon>
        <taxon>Listeriaceae</taxon>
        <taxon>Listeria</taxon>
    </lineage>
</organism>
<keyword evidence="2" id="KW-0808">Transferase</keyword>
<dbReference type="AlphaFoldDB" id="A0A7X1CPB5"/>
<gene>
    <name evidence="2" type="ORF">HCA69_05365</name>
</gene>
<evidence type="ECO:0000313" key="3">
    <source>
        <dbReference type="Proteomes" id="UP000535908"/>
    </source>
</evidence>
<dbReference type="Pfam" id="PF00583">
    <property type="entry name" value="Acetyltransf_1"/>
    <property type="match status" value="1"/>
</dbReference>
<dbReference type="EMBL" id="JAARWN010000002">
    <property type="protein sequence ID" value="MBC1935786.1"/>
    <property type="molecule type" value="Genomic_DNA"/>
</dbReference>
<comment type="caution">
    <text evidence="2">The sequence shown here is derived from an EMBL/GenBank/DDBJ whole genome shotgun (WGS) entry which is preliminary data.</text>
</comment>
<dbReference type="RefSeq" id="WP_036065658.1">
    <property type="nucleotide sequence ID" value="NZ_JAARWN010000002.1"/>
</dbReference>
<sequence length="148" mass="17323">MSLRVERVDATNWLEIAELTVAKHQVNFIESNALSILESQYISGWYPVGLYSDDMLVGFAMYGCREVDSIWIDRFMIDLKYQGQGFGQKFLVYLMEHIRESFKVKKIILSVTPENLKARKFYEDNGFFNTDEVDPKGELIFMYDCMEV</sequence>
<dbReference type="PROSITE" id="PS51186">
    <property type="entry name" value="GNAT"/>
    <property type="match status" value="1"/>
</dbReference>
<dbReference type="GO" id="GO:0016747">
    <property type="term" value="F:acyltransferase activity, transferring groups other than amino-acyl groups"/>
    <property type="evidence" value="ECO:0007669"/>
    <property type="project" value="InterPro"/>
</dbReference>
<accession>A0A7X1CPB5</accession>
<dbReference type="InterPro" id="IPR016181">
    <property type="entry name" value="Acyl_CoA_acyltransferase"/>
</dbReference>
<name>A0A7X1CPB5_9LIST</name>
<protein>
    <submittedName>
        <fullName evidence="2">GNAT family N-acetyltransferase</fullName>
    </submittedName>
</protein>
<reference evidence="2 3" key="1">
    <citation type="submission" date="2020-03" db="EMBL/GenBank/DDBJ databases">
        <title>Soil Listeria distribution.</title>
        <authorList>
            <person name="Liao J."/>
            <person name="Wiedmann M."/>
        </authorList>
    </citation>
    <scope>NUCLEOTIDE SEQUENCE [LARGE SCALE GENOMIC DNA]</scope>
    <source>
        <strain evidence="2 3">FSL L7-0741</strain>
    </source>
</reference>
<dbReference type="SUPFAM" id="SSF55729">
    <property type="entry name" value="Acyl-CoA N-acyltransferases (Nat)"/>
    <property type="match status" value="1"/>
</dbReference>
<dbReference type="InterPro" id="IPR000182">
    <property type="entry name" value="GNAT_dom"/>
</dbReference>